<accession>T0RKA1</accession>
<evidence type="ECO:0000313" key="8">
    <source>
        <dbReference type="Proteomes" id="UP000030762"/>
    </source>
</evidence>
<name>T0RKA1_SAPDV</name>
<dbReference type="FunFam" id="1.10.510.10:FF:000571">
    <property type="entry name" value="Maternal embryonic leucine zipper kinase"/>
    <property type="match status" value="1"/>
</dbReference>
<sequence>MLQLSWVRQLTHSARSEVHVCHADSLGADVVLKCMDAQRVYARGEDDLFAEPRVHKRLTKRGHPNILRLLGEGRSNNSVEMVLEYCAHGSLFDVLSAAPQQQFEPATARVFFDMIVSGLSFMHNEGYAHRDLSLENILVDDDHMCKLADFGDAIGVDLVRTDRAGKLFYMAPEVYNGEYYIPGEADMWSLGIILFTMLTGHPVFFKAHESDPNYAILLDEGLEVLVHKLNMAHLIPSMEMEILEQLLEIDPEERMTMDELLAHEYVAAVLPQPTSILPALRSSPSSTKVVRTQRGYRYHPYDARANAAKHRRARKFEALLFNLL</sequence>
<keyword evidence="2" id="KW-0808">Transferase</keyword>
<dbReference type="GeneID" id="19952686"/>
<dbReference type="Pfam" id="PF00069">
    <property type="entry name" value="Pkinase"/>
    <property type="match status" value="1"/>
</dbReference>
<gene>
    <name evidence="7" type="ORF">SDRG_11959</name>
</gene>
<dbReference type="AlphaFoldDB" id="T0RKA1"/>
<keyword evidence="4 7" id="KW-0418">Kinase</keyword>
<evidence type="ECO:0000256" key="3">
    <source>
        <dbReference type="ARBA" id="ARBA00022741"/>
    </source>
</evidence>
<feature type="domain" description="Protein kinase" evidence="6">
    <location>
        <begin position="4"/>
        <end position="266"/>
    </location>
</feature>
<dbReference type="InParanoid" id="T0RKA1"/>
<evidence type="ECO:0000256" key="4">
    <source>
        <dbReference type="ARBA" id="ARBA00022777"/>
    </source>
</evidence>
<evidence type="ECO:0000259" key="6">
    <source>
        <dbReference type="PROSITE" id="PS50011"/>
    </source>
</evidence>
<evidence type="ECO:0000313" key="7">
    <source>
        <dbReference type="EMBL" id="EQC30382.1"/>
    </source>
</evidence>
<dbReference type="VEuPathDB" id="FungiDB:SDRG_11959"/>
<keyword evidence="1" id="KW-0723">Serine/threonine-protein kinase</keyword>
<dbReference type="STRING" id="1156394.T0RKA1"/>
<dbReference type="OrthoDB" id="248923at2759"/>
<dbReference type="GO" id="GO:0005634">
    <property type="term" value="C:nucleus"/>
    <property type="evidence" value="ECO:0007669"/>
    <property type="project" value="TreeGrafter"/>
</dbReference>
<dbReference type="PANTHER" id="PTHR24345:SF91">
    <property type="entry name" value="SERINE_THREONINE-PROTEIN KINASE PLK4"/>
    <property type="match status" value="1"/>
</dbReference>
<reference evidence="7 8" key="1">
    <citation type="submission" date="2012-04" db="EMBL/GenBank/DDBJ databases">
        <title>The Genome Sequence of Saprolegnia declina VS20.</title>
        <authorList>
            <consortium name="The Broad Institute Genome Sequencing Platform"/>
            <person name="Russ C."/>
            <person name="Nusbaum C."/>
            <person name="Tyler B."/>
            <person name="van West P."/>
            <person name="Dieguez-Uribeondo J."/>
            <person name="de Bruijn I."/>
            <person name="Tripathy S."/>
            <person name="Jiang R."/>
            <person name="Young S.K."/>
            <person name="Zeng Q."/>
            <person name="Gargeya S."/>
            <person name="Fitzgerald M."/>
            <person name="Haas B."/>
            <person name="Abouelleil A."/>
            <person name="Alvarado L."/>
            <person name="Arachchi H.M."/>
            <person name="Berlin A."/>
            <person name="Chapman S.B."/>
            <person name="Goldberg J."/>
            <person name="Griggs A."/>
            <person name="Gujja S."/>
            <person name="Hansen M."/>
            <person name="Howarth C."/>
            <person name="Imamovic A."/>
            <person name="Larimer J."/>
            <person name="McCowen C."/>
            <person name="Montmayeur A."/>
            <person name="Murphy C."/>
            <person name="Neiman D."/>
            <person name="Pearson M."/>
            <person name="Priest M."/>
            <person name="Roberts A."/>
            <person name="Saif S."/>
            <person name="Shea T."/>
            <person name="Sisk P."/>
            <person name="Sykes S."/>
            <person name="Wortman J."/>
            <person name="Nusbaum C."/>
            <person name="Birren B."/>
        </authorList>
    </citation>
    <scope>NUCLEOTIDE SEQUENCE [LARGE SCALE GENOMIC DNA]</scope>
    <source>
        <strain evidence="7 8">VS20</strain>
    </source>
</reference>
<dbReference type="OMA" id="HRRARKF"/>
<dbReference type="Proteomes" id="UP000030762">
    <property type="component" value="Unassembled WGS sequence"/>
</dbReference>
<protein>
    <submittedName>
        <fullName evidence="7">CAMK protein kinase</fullName>
    </submittedName>
</protein>
<evidence type="ECO:0000256" key="2">
    <source>
        <dbReference type="ARBA" id="ARBA00022679"/>
    </source>
</evidence>
<dbReference type="InterPro" id="IPR000719">
    <property type="entry name" value="Prot_kinase_dom"/>
</dbReference>
<dbReference type="InterPro" id="IPR011009">
    <property type="entry name" value="Kinase-like_dom_sf"/>
</dbReference>
<keyword evidence="8" id="KW-1185">Reference proteome</keyword>
<dbReference type="GO" id="GO:0005524">
    <property type="term" value="F:ATP binding"/>
    <property type="evidence" value="ECO:0007669"/>
    <property type="project" value="UniProtKB-KW"/>
</dbReference>
<evidence type="ECO:0000256" key="5">
    <source>
        <dbReference type="ARBA" id="ARBA00022840"/>
    </source>
</evidence>
<dbReference type="EMBL" id="JH767176">
    <property type="protein sequence ID" value="EQC30382.1"/>
    <property type="molecule type" value="Genomic_DNA"/>
</dbReference>
<keyword evidence="3" id="KW-0547">Nucleotide-binding</keyword>
<keyword evidence="5" id="KW-0067">ATP-binding</keyword>
<dbReference type="GO" id="GO:0004674">
    <property type="term" value="F:protein serine/threonine kinase activity"/>
    <property type="evidence" value="ECO:0007669"/>
    <property type="project" value="UniProtKB-KW"/>
</dbReference>
<dbReference type="eggNOG" id="KOG0583">
    <property type="taxonomic scope" value="Eukaryota"/>
</dbReference>
<dbReference type="Gene3D" id="1.10.510.10">
    <property type="entry name" value="Transferase(Phosphotransferase) domain 1"/>
    <property type="match status" value="1"/>
</dbReference>
<dbReference type="RefSeq" id="XP_008616235.1">
    <property type="nucleotide sequence ID" value="XM_008618013.1"/>
</dbReference>
<proteinExistence type="predicted"/>
<dbReference type="SUPFAM" id="SSF56112">
    <property type="entry name" value="Protein kinase-like (PK-like)"/>
    <property type="match status" value="1"/>
</dbReference>
<dbReference type="PROSITE" id="PS50011">
    <property type="entry name" value="PROTEIN_KINASE_DOM"/>
    <property type="match status" value="1"/>
</dbReference>
<dbReference type="PANTHER" id="PTHR24345">
    <property type="entry name" value="SERINE/THREONINE-PROTEIN KINASE PLK"/>
    <property type="match status" value="1"/>
</dbReference>
<organism evidence="7 8">
    <name type="scientific">Saprolegnia diclina (strain VS20)</name>
    <dbReference type="NCBI Taxonomy" id="1156394"/>
    <lineage>
        <taxon>Eukaryota</taxon>
        <taxon>Sar</taxon>
        <taxon>Stramenopiles</taxon>
        <taxon>Oomycota</taxon>
        <taxon>Saprolegniomycetes</taxon>
        <taxon>Saprolegniales</taxon>
        <taxon>Saprolegniaceae</taxon>
        <taxon>Saprolegnia</taxon>
    </lineage>
</organism>
<evidence type="ECO:0000256" key="1">
    <source>
        <dbReference type="ARBA" id="ARBA00022527"/>
    </source>
</evidence>